<sequence length="75" mass="9176">MVQPSAILIKPIRNHFLIVNQPPYQNFTLFIVTKLLLRVKQFYNDISFKNNILQYHYRKKYEGKNMTRRLIKQHL</sequence>
<dbReference type="EMBL" id="NVOR01000043">
    <property type="protein sequence ID" value="PED82199.1"/>
    <property type="molecule type" value="Genomic_DNA"/>
</dbReference>
<protein>
    <submittedName>
        <fullName evidence="1">Uncharacterized protein</fullName>
    </submittedName>
</protein>
<organism evidence="1 2">
    <name type="scientific">Bacillus pseudomycoides</name>
    <dbReference type="NCBI Taxonomy" id="64104"/>
    <lineage>
        <taxon>Bacteria</taxon>
        <taxon>Bacillati</taxon>
        <taxon>Bacillota</taxon>
        <taxon>Bacilli</taxon>
        <taxon>Bacillales</taxon>
        <taxon>Bacillaceae</taxon>
        <taxon>Bacillus</taxon>
        <taxon>Bacillus cereus group</taxon>
    </lineage>
</organism>
<dbReference type="AlphaFoldDB" id="A0AA91VBZ7"/>
<comment type="caution">
    <text evidence="1">The sequence shown here is derived from an EMBL/GenBank/DDBJ whole genome shotgun (WGS) entry which is preliminary data.</text>
</comment>
<accession>A0AA91VBZ7</accession>
<name>A0AA91VBZ7_9BACI</name>
<gene>
    <name evidence="1" type="ORF">CON65_13280</name>
</gene>
<evidence type="ECO:0000313" key="2">
    <source>
        <dbReference type="Proteomes" id="UP000221020"/>
    </source>
</evidence>
<evidence type="ECO:0000313" key="1">
    <source>
        <dbReference type="EMBL" id="PED82199.1"/>
    </source>
</evidence>
<proteinExistence type="predicted"/>
<reference evidence="1 2" key="1">
    <citation type="submission" date="2017-09" db="EMBL/GenBank/DDBJ databases">
        <title>Large-scale bioinformatics analysis of Bacillus genomes uncovers conserved roles of natural products in bacterial physiology.</title>
        <authorList>
            <consortium name="Agbiome Team Llc"/>
            <person name="Bleich R.M."/>
            <person name="Grubbs K.J."/>
            <person name="Santa Maria K.C."/>
            <person name="Allen S.E."/>
            <person name="Farag S."/>
            <person name="Shank E.A."/>
            <person name="Bowers A."/>
        </authorList>
    </citation>
    <scope>NUCLEOTIDE SEQUENCE [LARGE SCALE GENOMIC DNA]</scope>
    <source>
        <strain evidence="1 2">AFS092012</strain>
    </source>
</reference>
<dbReference type="Proteomes" id="UP000221020">
    <property type="component" value="Unassembled WGS sequence"/>
</dbReference>